<sequence length="64" mass="7023">MARIAPQQVVLLALYAGVMGTAYPSRVEPRNVTPLQPMAAEAFIFCTRGWRGAMNHVSPYPVGY</sequence>
<dbReference type="KEGG" id="pprt:ET464_17010"/>
<evidence type="ECO:0000313" key="1">
    <source>
        <dbReference type="EMBL" id="QAY67835.1"/>
    </source>
</evidence>
<evidence type="ECO:0000313" key="2">
    <source>
        <dbReference type="Proteomes" id="UP000293568"/>
    </source>
</evidence>
<proteinExistence type="predicted"/>
<dbReference type="AlphaFoldDB" id="A0A4P6EYM2"/>
<reference evidence="1 2" key="1">
    <citation type="submission" date="2019-01" db="EMBL/GenBank/DDBJ databases">
        <title>Genome sequencing of strain FW100M-2.</title>
        <authorList>
            <person name="Heo J."/>
            <person name="Kim S.-J."/>
            <person name="Kim J.-S."/>
            <person name="Hong S.-B."/>
            <person name="Kwon S.-W."/>
        </authorList>
    </citation>
    <scope>NUCLEOTIDE SEQUENCE [LARGE SCALE GENOMIC DNA]</scope>
    <source>
        <strain evidence="1 2">FW100M-2</strain>
    </source>
</reference>
<keyword evidence="2" id="KW-1185">Reference proteome</keyword>
<organism evidence="1 2">
    <name type="scientific">Paenibacillus protaetiae</name>
    <dbReference type="NCBI Taxonomy" id="2509456"/>
    <lineage>
        <taxon>Bacteria</taxon>
        <taxon>Bacillati</taxon>
        <taxon>Bacillota</taxon>
        <taxon>Bacilli</taxon>
        <taxon>Bacillales</taxon>
        <taxon>Paenibacillaceae</taxon>
        <taxon>Paenibacillus</taxon>
    </lineage>
</organism>
<dbReference type="Proteomes" id="UP000293568">
    <property type="component" value="Chromosome"/>
</dbReference>
<dbReference type="EMBL" id="CP035492">
    <property type="protein sequence ID" value="QAY67835.1"/>
    <property type="molecule type" value="Genomic_DNA"/>
</dbReference>
<dbReference type="RefSeq" id="WP_129443023.1">
    <property type="nucleotide sequence ID" value="NZ_CP035492.1"/>
</dbReference>
<accession>A0A4P6EYM2</accession>
<gene>
    <name evidence="1" type="ORF">ET464_17010</name>
</gene>
<name>A0A4P6EYM2_9BACL</name>
<protein>
    <submittedName>
        <fullName evidence="1">Uncharacterized protein</fullName>
    </submittedName>
</protein>